<dbReference type="Proteomes" id="UP000075714">
    <property type="component" value="Unassembled WGS sequence"/>
</dbReference>
<reference evidence="3" key="1">
    <citation type="journal article" date="2016" name="Nat. Commun.">
        <title>The Gonium pectorale genome demonstrates co-option of cell cycle regulation during the evolution of multicellularity.</title>
        <authorList>
            <person name="Hanschen E.R."/>
            <person name="Marriage T.N."/>
            <person name="Ferris P.J."/>
            <person name="Hamaji T."/>
            <person name="Toyoda A."/>
            <person name="Fujiyama A."/>
            <person name="Neme R."/>
            <person name="Noguchi H."/>
            <person name="Minakuchi Y."/>
            <person name="Suzuki M."/>
            <person name="Kawai-Toyooka H."/>
            <person name="Smith D.R."/>
            <person name="Sparks H."/>
            <person name="Anderson J."/>
            <person name="Bakaric R."/>
            <person name="Luria V."/>
            <person name="Karger A."/>
            <person name="Kirschner M.W."/>
            <person name="Durand P.M."/>
            <person name="Michod R.E."/>
            <person name="Nozaki H."/>
            <person name="Olson B.J."/>
        </authorList>
    </citation>
    <scope>NUCLEOTIDE SEQUENCE [LARGE SCALE GENOMIC DNA]</scope>
    <source>
        <strain evidence="3">NIES-2863</strain>
    </source>
</reference>
<feature type="region of interest" description="Disordered" evidence="1">
    <location>
        <begin position="365"/>
        <end position="384"/>
    </location>
</feature>
<feature type="compositionally biased region" description="Gly residues" evidence="1">
    <location>
        <begin position="458"/>
        <end position="468"/>
    </location>
</feature>
<feature type="compositionally biased region" description="Acidic residues" evidence="1">
    <location>
        <begin position="494"/>
        <end position="503"/>
    </location>
</feature>
<evidence type="ECO:0008006" key="4">
    <source>
        <dbReference type="Google" id="ProtNLM"/>
    </source>
</evidence>
<dbReference type="OrthoDB" id="551181at2759"/>
<accession>A0A150GS05</accession>
<keyword evidence="3" id="KW-1185">Reference proteome</keyword>
<dbReference type="STRING" id="33097.A0A150GS05"/>
<evidence type="ECO:0000313" key="2">
    <source>
        <dbReference type="EMBL" id="KXZ52522.1"/>
    </source>
</evidence>
<dbReference type="InterPro" id="IPR046341">
    <property type="entry name" value="SET_dom_sf"/>
</dbReference>
<name>A0A150GS05_GONPE</name>
<proteinExistence type="predicted"/>
<dbReference type="Gene3D" id="2.170.270.10">
    <property type="entry name" value="SET domain"/>
    <property type="match status" value="1"/>
</dbReference>
<dbReference type="EMBL" id="LSYV01000010">
    <property type="protein sequence ID" value="KXZ52522.1"/>
    <property type="molecule type" value="Genomic_DNA"/>
</dbReference>
<sequence length="503" mass="53697">MVLRGSAATLFRAAQDAALAGQLGDLEDEPLVSVEDAHLTKMQCHAIAQQLAQQLRAGALQRVQAQGPGGKRRRKLTHAQVLANLPELLDASPQIEVVSIGLPGSDPSPWDDCPAMAGQGSLRTRPQGAGLAAGELIGPYSCEAFLEQDWLAMELVEPAAEWDDPVRPCPHRCELERCHELGRYGADLFLPQSLIEQLDRLVLPSELRALLQEGEEQGKLSVTAGRLGCEVSLVNDPRRNLAARCDAEADFREGGPNAALVTAVVCGLLPVLVMVTSRDVPPGQHIMYSYGSSYWTLHLQEVTRLRRWEAAQADVEAAHREKQAAAAAREAERAARLAAEAREAEAAARLQEVMAKLESLQAQLQQQQQQQQLPGHNPALSAPKAAPPITAQRHAEVPQPRLPEQQPQQPASSGPAEAALPEQLPAGIQQSLTTAAAPGALDRENGNGDGCCSERWAGGSGWGKGGNGRVRVHDSHGPDAAVATPTVPTLDLSLSDDDGDDFV</sequence>
<evidence type="ECO:0000256" key="1">
    <source>
        <dbReference type="SAM" id="MobiDB-lite"/>
    </source>
</evidence>
<dbReference type="AlphaFoldDB" id="A0A150GS05"/>
<gene>
    <name evidence="2" type="ORF">GPECTOR_9g566</name>
</gene>
<feature type="compositionally biased region" description="Low complexity" evidence="1">
    <location>
        <begin position="398"/>
        <end position="426"/>
    </location>
</feature>
<feature type="region of interest" description="Disordered" evidence="1">
    <location>
        <begin position="389"/>
        <end position="503"/>
    </location>
</feature>
<organism evidence="2 3">
    <name type="scientific">Gonium pectorale</name>
    <name type="common">Green alga</name>
    <dbReference type="NCBI Taxonomy" id="33097"/>
    <lineage>
        <taxon>Eukaryota</taxon>
        <taxon>Viridiplantae</taxon>
        <taxon>Chlorophyta</taxon>
        <taxon>core chlorophytes</taxon>
        <taxon>Chlorophyceae</taxon>
        <taxon>CS clade</taxon>
        <taxon>Chlamydomonadales</taxon>
        <taxon>Volvocaceae</taxon>
        <taxon>Gonium</taxon>
    </lineage>
</organism>
<evidence type="ECO:0000313" key="3">
    <source>
        <dbReference type="Proteomes" id="UP000075714"/>
    </source>
</evidence>
<dbReference type="SUPFAM" id="SSF82199">
    <property type="entry name" value="SET domain"/>
    <property type="match status" value="1"/>
</dbReference>
<comment type="caution">
    <text evidence="2">The sequence shown here is derived from an EMBL/GenBank/DDBJ whole genome shotgun (WGS) entry which is preliminary data.</text>
</comment>
<protein>
    <recommendedName>
        <fullName evidence="4">SET domain-containing protein</fullName>
    </recommendedName>
</protein>